<dbReference type="Gene3D" id="2.10.70.10">
    <property type="entry name" value="Complement Module, domain 1"/>
    <property type="match status" value="1"/>
</dbReference>
<gene>
    <name evidence="5" type="ORF">DUI87_11711</name>
</gene>
<comment type="subcellular location">
    <subcellularLocation>
        <location evidence="1">Secreted</location>
    </subcellularLocation>
</comment>
<organism evidence="5 6">
    <name type="scientific">Hirundo rustica rustica</name>
    <dbReference type="NCBI Taxonomy" id="333673"/>
    <lineage>
        <taxon>Eukaryota</taxon>
        <taxon>Metazoa</taxon>
        <taxon>Chordata</taxon>
        <taxon>Craniata</taxon>
        <taxon>Vertebrata</taxon>
        <taxon>Euteleostomi</taxon>
        <taxon>Archelosauria</taxon>
        <taxon>Archosauria</taxon>
        <taxon>Dinosauria</taxon>
        <taxon>Saurischia</taxon>
        <taxon>Theropoda</taxon>
        <taxon>Coelurosauria</taxon>
        <taxon>Aves</taxon>
        <taxon>Neognathae</taxon>
        <taxon>Neoaves</taxon>
        <taxon>Telluraves</taxon>
        <taxon>Australaves</taxon>
        <taxon>Passeriformes</taxon>
        <taxon>Sylvioidea</taxon>
        <taxon>Hirundinidae</taxon>
        <taxon>Hirundo</taxon>
    </lineage>
</organism>
<dbReference type="EMBL" id="QRBI01000108">
    <property type="protein sequence ID" value="RMC11590.1"/>
    <property type="molecule type" value="Genomic_DNA"/>
</dbReference>
<name>A0A3M0KKX3_HIRRU</name>
<comment type="caution">
    <text evidence="5">The sequence shown here is derived from an EMBL/GenBank/DDBJ whole genome shotgun (WGS) entry which is preliminary data.</text>
</comment>
<keyword evidence="4" id="KW-1015">Disulfide bond</keyword>
<protein>
    <recommendedName>
        <fullName evidence="7">Beta-microseminoprotein</fullName>
    </recommendedName>
</protein>
<dbReference type="Proteomes" id="UP000269221">
    <property type="component" value="Unassembled WGS sequence"/>
</dbReference>
<sequence length="123" mass="14132">MQVQRRFNGMLFPKSFLAFFVAMGIIVTLADAYCWSKLHKPGEAKNGCMMNGKVYPFGHIERTEDCHTCYCGKGSMECCSLYMTPVDYDEEKCEKIFNKETCSYKVVEKDDHSKECLVHSWVG</sequence>
<evidence type="ECO:0000313" key="5">
    <source>
        <dbReference type="EMBL" id="RMC11590.1"/>
    </source>
</evidence>
<reference evidence="5 6" key="1">
    <citation type="submission" date="2018-07" db="EMBL/GenBank/DDBJ databases">
        <title>A high quality draft genome assembly of the barn swallow (H. rustica rustica).</title>
        <authorList>
            <person name="Formenti G."/>
            <person name="Chiara M."/>
            <person name="Poveda L."/>
            <person name="Francoijs K.-J."/>
            <person name="Bonisoli-Alquati A."/>
            <person name="Canova L."/>
            <person name="Gianfranceschi L."/>
            <person name="Horner D.S."/>
            <person name="Saino N."/>
        </authorList>
    </citation>
    <scope>NUCLEOTIDE SEQUENCE [LARGE SCALE GENOMIC DNA]</scope>
    <source>
        <strain evidence="5">Chelidonia</strain>
        <tissue evidence="5">Blood</tissue>
    </source>
</reference>
<dbReference type="OrthoDB" id="9969981at2759"/>
<dbReference type="PANTHER" id="PTHR10500:SF7">
    <property type="entry name" value="BETA-MICROSEMINOPROTEIN"/>
    <property type="match status" value="1"/>
</dbReference>
<evidence type="ECO:0000313" key="6">
    <source>
        <dbReference type="Proteomes" id="UP000269221"/>
    </source>
</evidence>
<dbReference type="STRING" id="333673.A0A3M0KKX3"/>
<dbReference type="PANTHER" id="PTHR10500">
    <property type="entry name" value="BETA-MICROSEMINOPROTEIN"/>
    <property type="match status" value="1"/>
</dbReference>
<evidence type="ECO:0000256" key="4">
    <source>
        <dbReference type="ARBA" id="ARBA00023157"/>
    </source>
</evidence>
<dbReference type="GO" id="GO:0005576">
    <property type="term" value="C:extracellular region"/>
    <property type="evidence" value="ECO:0007669"/>
    <property type="project" value="UniProtKB-SubCell"/>
</dbReference>
<dbReference type="InterPro" id="IPR008735">
    <property type="entry name" value="PSP94"/>
</dbReference>
<comment type="similarity">
    <text evidence="2">Belongs to the beta-microseminoprotein family.</text>
</comment>
<keyword evidence="3" id="KW-0964">Secreted</keyword>
<keyword evidence="6" id="KW-1185">Reference proteome</keyword>
<dbReference type="Gene3D" id="2.20.25.590">
    <property type="match status" value="1"/>
</dbReference>
<evidence type="ECO:0000256" key="2">
    <source>
        <dbReference type="ARBA" id="ARBA00010352"/>
    </source>
</evidence>
<dbReference type="Pfam" id="PF05825">
    <property type="entry name" value="PSP94"/>
    <property type="match status" value="1"/>
</dbReference>
<evidence type="ECO:0008006" key="7">
    <source>
        <dbReference type="Google" id="ProtNLM"/>
    </source>
</evidence>
<evidence type="ECO:0000256" key="3">
    <source>
        <dbReference type="ARBA" id="ARBA00022525"/>
    </source>
</evidence>
<accession>A0A3M0KKX3</accession>
<dbReference type="AlphaFoldDB" id="A0A3M0KKX3"/>
<evidence type="ECO:0000256" key="1">
    <source>
        <dbReference type="ARBA" id="ARBA00004613"/>
    </source>
</evidence>
<proteinExistence type="inferred from homology"/>